<dbReference type="GO" id="GO:0030246">
    <property type="term" value="F:carbohydrate binding"/>
    <property type="evidence" value="ECO:0007669"/>
    <property type="project" value="InterPro"/>
</dbReference>
<dbReference type="InterPro" id="IPR000805">
    <property type="entry name" value="Glyco_hydro_26"/>
</dbReference>
<evidence type="ECO:0000256" key="1">
    <source>
        <dbReference type="ARBA" id="ARBA00007754"/>
    </source>
</evidence>
<dbReference type="InterPro" id="IPR005084">
    <property type="entry name" value="CBM6"/>
</dbReference>
<name>A0A2B7YAW5_9EURO</name>
<dbReference type="Gene3D" id="3.20.20.80">
    <property type="entry name" value="Glycosidases"/>
    <property type="match status" value="1"/>
</dbReference>
<comment type="similarity">
    <text evidence="1 4">Belongs to the glycosyl hydrolase 26 family.</text>
</comment>
<evidence type="ECO:0000313" key="9">
    <source>
        <dbReference type="EMBL" id="PGH18239.1"/>
    </source>
</evidence>
<dbReference type="Proteomes" id="UP000223968">
    <property type="component" value="Unassembled WGS sequence"/>
</dbReference>
<evidence type="ECO:0000256" key="5">
    <source>
        <dbReference type="SAM" id="SignalP"/>
    </source>
</evidence>
<evidence type="ECO:0000256" key="3">
    <source>
        <dbReference type="ARBA" id="ARBA00023295"/>
    </source>
</evidence>
<feature type="signal peptide" evidence="5">
    <location>
        <begin position="1"/>
        <end position="23"/>
    </location>
</feature>
<evidence type="ECO:0008006" key="11">
    <source>
        <dbReference type="Google" id="ProtNLM"/>
    </source>
</evidence>
<dbReference type="PROSITE" id="PS51764">
    <property type="entry name" value="GH26"/>
    <property type="match status" value="1"/>
</dbReference>
<accession>A0A2B7YAW5</accession>
<evidence type="ECO:0000256" key="2">
    <source>
        <dbReference type="ARBA" id="ARBA00022801"/>
    </source>
</evidence>
<keyword evidence="3 4" id="KW-0326">Glycosidase</keyword>
<dbReference type="Pfam" id="PF16990">
    <property type="entry name" value="CBM_35"/>
    <property type="match status" value="1"/>
</dbReference>
<dbReference type="InterPro" id="IPR017853">
    <property type="entry name" value="GH"/>
</dbReference>
<protein>
    <recommendedName>
        <fullName evidence="11">GH26 domain-containing protein</fullName>
    </recommendedName>
</protein>
<dbReference type="SUPFAM" id="SSF49785">
    <property type="entry name" value="Galactose-binding domain-like"/>
    <property type="match status" value="1"/>
</dbReference>
<feature type="domain" description="GH26" evidence="8">
    <location>
        <begin position="165"/>
        <end position="459"/>
    </location>
</feature>
<feature type="domain" description="CBM6" evidence="7">
    <location>
        <begin position="26"/>
        <end position="144"/>
    </location>
</feature>
<dbReference type="CDD" id="cd04086">
    <property type="entry name" value="CBM35_mannanase-like"/>
    <property type="match status" value="1"/>
</dbReference>
<comment type="caution">
    <text evidence="9">The sequence shown here is derived from an EMBL/GenBank/DDBJ whole genome shotgun (WGS) entry which is preliminary data.</text>
</comment>
<dbReference type="OrthoDB" id="5286354at2759"/>
<proteinExistence type="inferred from homology"/>
<dbReference type="GO" id="GO:0006080">
    <property type="term" value="P:substituted mannan metabolic process"/>
    <property type="evidence" value="ECO:0007669"/>
    <property type="project" value="InterPro"/>
</dbReference>
<sequence length="477" mass="51949">MVGRREVFGSLLLGSLSAYSALAQAITYEAEDAVLTGVTVATDTPGFSGTGYIDGFDEATDEILFTIPSETAQLYDLSLIYAGIYGEKVTTVLLNGKDASDVSLAATEEFTTVSAGQVFLNAGENTIQIQSNWGWYLIDAITLTPSEPRPPHQISTTPVNPNANADAKALLAYLGSLYGSNILSGQQDQASLDWVTQNIGKTPAILGVDFMDYTDSRTSRGASSTDVEKATTHTATNGGIVTFCWHWGAPVGLYDTEEQPWYSGFYTEATDFNIATALADTSNANYTLLLHDIDTIAVELQKLEAAGVPVLFRPLHEAEGGWFWWGAQGPEPCVQLYHLLYDRLTNHHGINNILWVWNSIDAAWYPGDEVVDIVSADTYAQGHGPISVSYNALLELVNDTKIIAASEVGSIPDPELLKAYQADWSWFCVWAGEFIQDGVWNDREFLERVYNDEYVLTLDEVQGWREAGAGAGGGSRK</sequence>
<reference evidence="9 10" key="1">
    <citation type="submission" date="2017-10" db="EMBL/GenBank/DDBJ databases">
        <title>Comparative genomics in systemic dimorphic fungi from Ajellomycetaceae.</title>
        <authorList>
            <person name="Munoz J.F."/>
            <person name="Mcewen J.G."/>
            <person name="Clay O.K."/>
            <person name="Cuomo C.A."/>
        </authorList>
    </citation>
    <scope>NUCLEOTIDE SEQUENCE [LARGE SCALE GENOMIC DNA]</scope>
    <source>
        <strain evidence="9 10">UAMH5409</strain>
    </source>
</reference>
<dbReference type="EMBL" id="PDNB01000005">
    <property type="protein sequence ID" value="PGH18239.1"/>
    <property type="molecule type" value="Genomic_DNA"/>
</dbReference>
<keyword evidence="2 4" id="KW-0378">Hydrolase</keyword>
<dbReference type="GO" id="GO:0016985">
    <property type="term" value="F:mannan endo-1,4-beta-mannosidase activity"/>
    <property type="evidence" value="ECO:0007669"/>
    <property type="project" value="InterPro"/>
</dbReference>
<organism evidence="9 10">
    <name type="scientific">Helicocarpus griseus UAMH5409</name>
    <dbReference type="NCBI Taxonomy" id="1447875"/>
    <lineage>
        <taxon>Eukaryota</taxon>
        <taxon>Fungi</taxon>
        <taxon>Dikarya</taxon>
        <taxon>Ascomycota</taxon>
        <taxon>Pezizomycotina</taxon>
        <taxon>Eurotiomycetes</taxon>
        <taxon>Eurotiomycetidae</taxon>
        <taxon>Onygenales</taxon>
        <taxon>Ajellomycetaceae</taxon>
        <taxon>Helicocarpus</taxon>
    </lineage>
</organism>
<dbReference type="Gene3D" id="2.60.120.260">
    <property type="entry name" value="Galactose-binding domain-like"/>
    <property type="match status" value="1"/>
</dbReference>
<dbReference type="PANTHER" id="PTHR40079">
    <property type="entry name" value="MANNAN ENDO-1,4-BETA-MANNOSIDASE E-RELATED"/>
    <property type="match status" value="1"/>
</dbReference>
<dbReference type="InterPro" id="IPR001763">
    <property type="entry name" value="Rhodanese-like_dom"/>
</dbReference>
<dbReference type="InterPro" id="IPR022790">
    <property type="entry name" value="GH26_dom"/>
</dbReference>
<evidence type="ECO:0000256" key="4">
    <source>
        <dbReference type="PROSITE-ProRule" id="PRU01100"/>
    </source>
</evidence>
<evidence type="ECO:0000259" key="6">
    <source>
        <dbReference type="PROSITE" id="PS50206"/>
    </source>
</evidence>
<dbReference type="InterPro" id="IPR008979">
    <property type="entry name" value="Galactose-bd-like_sf"/>
</dbReference>
<feature type="active site" description="Proton donor" evidence="4">
    <location>
        <position position="317"/>
    </location>
</feature>
<feature type="domain" description="Rhodanese" evidence="6">
    <location>
        <begin position="319"/>
        <end position="334"/>
    </location>
</feature>
<evidence type="ECO:0000313" key="10">
    <source>
        <dbReference type="Proteomes" id="UP000223968"/>
    </source>
</evidence>
<dbReference type="PROSITE" id="PS51175">
    <property type="entry name" value="CBM6"/>
    <property type="match status" value="1"/>
</dbReference>
<dbReference type="PRINTS" id="PR00739">
    <property type="entry name" value="GLHYDRLASE26"/>
</dbReference>
<keyword evidence="5" id="KW-0732">Signal</keyword>
<feature type="active site" description="Nucleophile" evidence="4">
    <location>
        <position position="407"/>
    </location>
</feature>
<evidence type="ECO:0000259" key="8">
    <source>
        <dbReference type="PROSITE" id="PS51764"/>
    </source>
</evidence>
<gene>
    <name evidence="9" type="ORF">AJ79_00578</name>
</gene>
<dbReference type="SUPFAM" id="SSF51445">
    <property type="entry name" value="(Trans)glycosidases"/>
    <property type="match status" value="1"/>
</dbReference>
<dbReference type="Pfam" id="PF02156">
    <property type="entry name" value="Glyco_hydro_26"/>
    <property type="match status" value="1"/>
</dbReference>
<dbReference type="PROSITE" id="PS50206">
    <property type="entry name" value="RHODANESE_3"/>
    <property type="match status" value="1"/>
</dbReference>
<feature type="chain" id="PRO_5011998984" description="GH26 domain-containing protein" evidence="5">
    <location>
        <begin position="24"/>
        <end position="477"/>
    </location>
</feature>
<dbReference type="PANTHER" id="PTHR40079:SF4">
    <property type="entry name" value="GH26 DOMAIN-CONTAINING PROTEIN-RELATED"/>
    <property type="match status" value="1"/>
</dbReference>
<keyword evidence="10" id="KW-1185">Reference proteome</keyword>
<dbReference type="AlphaFoldDB" id="A0A2B7YAW5"/>
<evidence type="ECO:0000259" key="7">
    <source>
        <dbReference type="PROSITE" id="PS51175"/>
    </source>
</evidence>